<gene>
    <name evidence="2" type="ORF">ALC56_09163</name>
</gene>
<dbReference type="Proteomes" id="UP000078541">
    <property type="component" value="Unassembled WGS sequence"/>
</dbReference>
<feature type="compositionally biased region" description="Polar residues" evidence="1">
    <location>
        <begin position="46"/>
        <end position="55"/>
    </location>
</feature>
<evidence type="ECO:0000313" key="2">
    <source>
        <dbReference type="EMBL" id="KYN36203.1"/>
    </source>
</evidence>
<sequence length="206" mass="22795">MYPRGRNSFHRAGQFTPDPTPPTPPACSDYGHQPATRDLGNAAPNFASQAGSPSSPLHGYSPKRNLRPNEFTSDGALIRCTTRSMKGLLRGECRLGRAKRSTGEKSRKSGAAVGAFIAYGSAKHLWNNGAAKYIVGEEKRKYLARERTRKIGFYCSLPACRSVHMPVRYTYTLKRKIDTFSVSIRALVIVTKPAETERKKVRLVPP</sequence>
<name>A0A195F6X1_9HYME</name>
<dbReference type="EMBL" id="KQ981744">
    <property type="protein sequence ID" value="KYN36203.1"/>
    <property type="molecule type" value="Genomic_DNA"/>
</dbReference>
<accession>A0A195F6X1</accession>
<evidence type="ECO:0000313" key="3">
    <source>
        <dbReference type="Proteomes" id="UP000078541"/>
    </source>
</evidence>
<proteinExistence type="predicted"/>
<dbReference type="AlphaFoldDB" id="A0A195F6X1"/>
<keyword evidence="3" id="KW-1185">Reference proteome</keyword>
<reference evidence="2 3" key="1">
    <citation type="submission" date="2016-03" db="EMBL/GenBank/DDBJ databases">
        <title>Trachymyrmex septentrionalis WGS genome.</title>
        <authorList>
            <person name="Nygaard S."/>
            <person name="Hu H."/>
            <person name="Boomsma J."/>
            <person name="Zhang G."/>
        </authorList>
    </citation>
    <scope>NUCLEOTIDE SEQUENCE [LARGE SCALE GENOMIC DNA]</scope>
    <source>
        <strain evidence="2">Tsep2-gDNA-1</strain>
        <tissue evidence="2">Whole body</tissue>
    </source>
</reference>
<evidence type="ECO:0000256" key="1">
    <source>
        <dbReference type="SAM" id="MobiDB-lite"/>
    </source>
</evidence>
<protein>
    <submittedName>
        <fullName evidence="2">Uncharacterized protein</fullName>
    </submittedName>
</protein>
<feature type="region of interest" description="Disordered" evidence="1">
    <location>
        <begin position="1"/>
        <end position="70"/>
    </location>
</feature>
<organism evidence="2 3">
    <name type="scientific">Trachymyrmex septentrionalis</name>
    <dbReference type="NCBI Taxonomy" id="34720"/>
    <lineage>
        <taxon>Eukaryota</taxon>
        <taxon>Metazoa</taxon>
        <taxon>Ecdysozoa</taxon>
        <taxon>Arthropoda</taxon>
        <taxon>Hexapoda</taxon>
        <taxon>Insecta</taxon>
        <taxon>Pterygota</taxon>
        <taxon>Neoptera</taxon>
        <taxon>Endopterygota</taxon>
        <taxon>Hymenoptera</taxon>
        <taxon>Apocrita</taxon>
        <taxon>Aculeata</taxon>
        <taxon>Formicoidea</taxon>
        <taxon>Formicidae</taxon>
        <taxon>Myrmicinae</taxon>
        <taxon>Trachymyrmex</taxon>
    </lineage>
</organism>